<accession>A0A419S4N8</accession>
<dbReference type="Gene3D" id="3.10.560.10">
    <property type="entry name" value="Outer membrane lipoprotein wza domain like"/>
    <property type="match status" value="1"/>
</dbReference>
<evidence type="ECO:0000259" key="4">
    <source>
        <dbReference type="Pfam" id="PF10531"/>
    </source>
</evidence>
<dbReference type="Gene3D" id="3.30.1950.10">
    <property type="entry name" value="wza like domain"/>
    <property type="match status" value="1"/>
</dbReference>
<evidence type="ECO:0000256" key="2">
    <source>
        <dbReference type="SAM" id="Phobius"/>
    </source>
</evidence>
<evidence type="ECO:0000313" key="6">
    <source>
        <dbReference type="Proteomes" id="UP000283433"/>
    </source>
</evidence>
<dbReference type="OrthoDB" id="662756at2"/>
<dbReference type="PROSITE" id="PS51257">
    <property type="entry name" value="PROKAR_LIPOPROTEIN"/>
    <property type="match status" value="1"/>
</dbReference>
<dbReference type="PANTHER" id="PTHR33619">
    <property type="entry name" value="POLYSACCHARIDE EXPORT PROTEIN GFCE-RELATED"/>
    <property type="match status" value="1"/>
</dbReference>
<dbReference type="GO" id="GO:0015159">
    <property type="term" value="F:polysaccharide transmembrane transporter activity"/>
    <property type="evidence" value="ECO:0007669"/>
    <property type="project" value="InterPro"/>
</dbReference>
<evidence type="ECO:0000259" key="3">
    <source>
        <dbReference type="Pfam" id="PF02563"/>
    </source>
</evidence>
<dbReference type="InterPro" id="IPR003715">
    <property type="entry name" value="Poly_export_N"/>
</dbReference>
<feature type="transmembrane region" description="Helical" evidence="2">
    <location>
        <begin position="240"/>
        <end position="258"/>
    </location>
</feature>
<dbReference type="AlphaFoldDB" id="A0A419S4N8"/>
<keyword evidence="1" id="KW-0732">Signal</keyword>
<dbReference type="Pfam" id="PF10531">
    <property type="entry name" value="SLBB"/>
    <property type="match status" value="1"/>
</dbReference>
<organism evidence="5 6">
    <name type="scientific">Pelobium manganitolerans</name>
    <dbReference type="NCBI Taxonomy" id="1842495"/>
    <lineage>
        <taxon>Bacteria</taxon>
        <taxon>Pseudomonadati</taxon>
        <taxon>Bacteroidota</taxon>
        <taxon>Sphingobacteriia</taxon>
        <taxon>Sphingobacteriales</taxon>
        <taxon>Sphingobacteriaceae</taxon>
        <taxon>Pelobium</taxon>
    </lineage>
</organism>
<reference evidence="5 6" key="1">
    <citation type="submission" date="2016-07" db="EMBL/GenBank/DDBJ databases">
        <title>Genome of Pelobium manganitolerans.</title>
        <authorList>
            <person name="Wu S."/>
            <person name="Wang G."/>
        </authorList>
    </citation>
    <scope>NUCLEOTIDE SEQUENCE [LARGE SCALE GENOMIC DNA]</scope>
    <source>
        <strain evidence="5 6">YS-25</strain>
    </source>
</reference>
<dbReference type="Pfam" id="PF02563">
    <property type="entry name" value="Poly_export"/>
    <property type="match status" value="1"/>
</dbReference>
<dbReference type="Proteomes" id="UP000283433">
    <property type="component" value="Unassembled WGS sequence"/>
</dbReference>
<dbReference type="RefSeq" id="WP_120181936.1">
    <property type="nucleotide sequence ID" value="NZ_MBTA01000025.1"/>
</dbReference>
<evidence type="ECO:0000313" key="5">
    <source>
        <dbReference type="EMBL" id="RKD15068.1"/>
    </source>
</evidence>
<dbReference type="EMBL" id="MBTA01000025">
    <property type="protein sequence ID" value="RKD15068.1"/>
    <property type="molecule type" value="Genomic_DNA"/>
</dbReference>
<comment type="caution">
    <text evidence="5">The sequence shown here is derived from an EMBL/GenBank/DDBJ whole genome shotgun (WGS) entry which is preliminary data.</text>
</comment>
<keyword evidence="5" id="KW-0762">Sugar transport</keyword>
<name>A0A419S4N8_9SPHI</name>
<dbReference type="InterPro" id="IPR049712">
    <property type="entry name" value="Poly_export"/>
</dbReference>
<protein>
    <submittedName>
        <fullName evidence="5">Sugar transporter</fullName>
    </submittedName>
</protein>
<gene>
    <name evidence="5" type="ORF">BCY91_05950</name>
</gene>
<keyword evidence="2" id="KW-0472">Membrane</keyword>
<keyword evidence="2" id="KW-0812">Transmembrane</keyword>
<dbReference type="InterPro" id="IPR019554">
    <property type="entry name" value="Soluble_ligand-bd"/>
</dbReference>
<proteinExistence type="predicted"/>
<keyword evidence="6" id="KW-1185">Reference proteome</keyword>
<keyword evidence="2" id="KW-1133">Transmembrane helix</keyword>
<feature type="domain" description="Polysaccharide export protein N-terminal" evidence="3">
    <location>
        <begin position="46"/>
        <end position="140"/>
    </location>
</feature>
<dbReference type="PANTHER" id="PTHR33619:SF3">
    <property type="entry name" value="POLYSACCHARIDE EXPORT PROTEIN GFCE-RELATED"/>
    <property type="match status" value="1"/>
</dbReference>
<sequence length="259" mass="29253">MNKSYIFIFSLLIVVISSCGSYKDIPYYQDLKSSKPVEEPITNYAPLTIQPGDILGINVNSRNPESSAIFNYNLNRINGNNFDNSSDNPVTGYLVNDKGEIDLPLLGVLKVTGLTTTQLTEKMRPLLLNFYKDPTVSVRIINFKVAVYGDVQKPDVYTFQNERTTITQALTMAGDLNVTAKRKNIILIREINGVRKYLPIDLTSKKIFESPYYYLKNNDEIYVTPGRTKYAQVDIGYRNATLILSALSIIAITFSTLYR</sequence>
<evidence type="ECO:0000256" key="1">
    <source>
        <dbReference type="ARBA" id="ARBA00022729"/>
    </source>
</evidence>
<keyword evidence="5" id="KW-0813">Transport</keyword>
<feature type="domain" description="Soluble ligand binding" evidence="4">
    <location>
        <begin position="144"/>
        <end position="190"/>
    </location>
</feature>